<dbReference type="PANTHER" id="PTHR31970:SF9">
    <property type="entry name" value="MOLYBDATE TRANSPORTER 2"/>
    <property type="match status" value="1"/>
</dbReference>
<feature type="transmembrane region" description="Helical" evidence="1">
    <location>
        <begin position="306"/>
        <end position="325"/>
    </location>
</feature>
<feature type="transmembrane region" description="Helical" evidence="1">
    <location>
        <begin position="100"/>
        <end position="122"/>
    </location>
</feature>
<dbReference type="EMBL" id="ML994613">
    <property type="protein sequence ID" value="KAF2193796.1"/>
    <property type="molecule type" value="Genomic_DNA"/>
</dbReference>
<feature type="transmembrane region" description="Helical" evidence="1">
    <location>
        <begin position="393"/>
        <end position="423"/>
    </location>
</feature>
<keyword evidence="1" id="KW-1133">Transmembrane helix</keyword>
<dbReference type="Pfam" id="PF16983">
    <property type="entry name" value="MFS_MOT1"/>
    <property type="match status" value="2"/>
</dbReference>
<feature type="transmembrane region" description="Helical" evidence="1">
    <location>
        <begin position="187"/>
        <end position="206"/>
    </location>
</feature>
<name>A0A6A6EV91_9PEZI</name>
<feature type="transmembrane region" description="Helical" evidence="1">
    <location>
        <begin position="164"/>
        <end position="181"/>
    </location>
</feature>
<protein>
    <recommendedName>
        <fullName evidence="4">Sulfate transporter</fullName>
    </recommendedName>
</protein>
<evidence type="ECO:0008006" key="4">
    <source>
        <dbReference type="Google" id="ProtNLM"/>
    </source>
</evidence>
<keyword evidence="3" id="KW-1185">Reference proteome</keyword>
<dbReference type="Proteomes" id="UP000800200">
    <property type="component" value="Unassembled WGS sequence"/>
</dbReference>
<dbReference type="PANTHER" id="PTHR31970">
    <property type="match status" value="1"/>
</dbReference>
<organism evidence="2 3">
    <name type="scientific">Zopfia rhizophila CBS 207.26</name>
    <dbReference type="NCBI Taxonomy" id="1314779"/>
    <lineage>
        <taxon>Eukaryota</taxon>
        <taxon>Fungi</taxon>
        <taxon>Dikarya</taxon>
        <taxon>Ascomycota</taxon>
        <taxon>Pezizomycotina</taxon>
        <taxon>Dothideomycetes</taxon>
        <taxon>Dothideomycetes incertae sedis</taxon>
        <taxon>Zopfiaceae</taxon>
        <taxon>Zopfia</taxon>
    </lineage>
</organism>
<feature type="transmembrane region" description="Helical" evidence="1">
    <location>
        <begin position="59"/>
        <end position="79"/>
    </location>
</feature>
<evidence type="ECO:0000313" key="2">
    <source>
        <dbReference type="EMBL" id="KAF2193796.1"/>
    </source>
</evidence>
<dbReference type="InterPro" id="IPR031563">
    <property type="entry name" value="MOT1/MOT2"/>
</dbReference>
<gene>
    <name evidence="2" type="ORF">K469DRAFT_712619</name>
</gene>
<feature type="transmembrane region" description="Helical" evidence="1">
    <location>
        <begin position="263"/>
        <end position="285"/>
    </location>
</feature>
<evidence type="ECO:0000313" key="3">
    <source>
        <dbReference type="Proteomes" id="UP000800200"/>
    </source>
</evidence>
<keyword evidence="1" id="KW-0812">Transmembrane</keyword>
<dbReference type="GO" id="GO:0015098">
    <property type="term" value="F:molybdate ion transmembrane transporter activity"/>
    <property type="evidence" value="ECO:0007669"/>
    <property type="project" value="InterPro"/>
</dbReference>
<keyword evidence="1" id="KW-0472">Membrane</keyword>
<reference evidence="2" key="1">
    <citation type="journal article" date="2020" name="Stud. Mycol.">
        <title>101 Dothideomycetes genomes: a test case for predicting lifestyles and emergence of pathogens.</title>
        <authorList>
            <person name="Haridas S."/>
            <person name="Albert R."/>
            <person name="Binder M."/>
            <person name="Bloem J."/>
            <person name="Labutti K."/>
            <person name="Salamov A."/>
            <person name="Andreopoulos B."/>
            <person name="Baker S."/>
            <person name="Barry K."/>
            <person name="Bills G."/>
            <person name="Bluhm B."/>
            <person name="Cannon C."/>
            <person name="Castanera R."/>
            <person name="Culley D."/>
            <person name="Daum C."/>
            <person name="Ezra D."/>
            <person name="Gonzalez J."/>
            <person name="Henrissat B."/>
            <person name="Kuo A."/>
            <person name="Liang C."/>
            <person name="Lipzen A."/>
            <person name="Lutzoni F."/>
            <person name="Magnuson J."/>
            <person name="Mondo S."/>
            <person name="Nolan M."/>
            <person name="Ohm R."/>
            <person name="Pangilinan J."/>
            <person name="Park H.-J."/>
            <person name="Ramirez L."/>
            <person name="Alfaro M."/>
            <person name="Sun H."/>
            <person name="Tritt A."/>
            <person name="Yoshinaga Y."/>
            <person name="Zwiers L.-H."/>
            <person name="Turgeon B."/>
            <person name="Goodwin S."/>
            <person name="Spatafora J."/>
            <person name="Crous P."/>
            <person name="Grigoriev I."/>
        </authorList>
    </citation>
    <scope>NUCLEOTIDE SEQUENCE</scope>
    <source>
        <strain evidence="2">CBS 207.26</strain>
    </source>
</reference>
<evidence type="ECO:0000256" key="1">
    <source>
        <dbReference type="SAM" id="Phobius"/>
    </source>
</evidence>
<dbReference type="AlphaFoldDB" id="A0A6A6EV91"/>
<proteinExistence type="predicted"/>
<dbReference type="OrthoDB" id="5402974at2759"/>
<accession>A0A6A6EV91</accession>
<sequence length="460" mass="49012">MVSPANPLPHLRRMHSHNISTLKSSPLAELSGSLGDLGTLLPLMTALVLTHSICLPSTLLFTGAANILTGVAFGIPLPVQPMKAIAAVAVARNFTLEENAAAGLVVAALVGLMSITGLISWASNVTPIPVVKGIQVGAGLSLCLSAGSSLLAPLSWTGPFWSDNLLWALAAAILLLFTLLYSKLPYALIVFTFGIILSVLSPTTISNTPSNATIPILHPTWKDFWKATTTASLGQLPLTLLNSVIAASALASDLLPSPSYPSAPSVTSLGISVAVINLIGCWFGSMPACHGSGGLAGQYRFGARSGTSIVFLGSVKFLLGILALWNPSPIVGILSGIPKSILGILVLAAGIELAKVGESVNTDARDLRVLGRGEEWDGKRVRDVDDREKNERWMVMLVTVAVLLAFRNDGVGFIAGLTWHWGLKVVRRIEERREGFRWWRRPRHERWETTGLLHEGDRVA</sequence>